<reference evidence="2 3" key="1">
    <citation type="submission" date="2013-04" db="EMBL/GenBank/DDBJ databases">
        <title>Zunongwangia sp. 22II14-10F7 Genome Sequencing.</title>
        <authorList>
            <person name="Lai Q."/>
            <person name="Shao Z."/>
        </authorList>
    </citation>
    <scope>NUCLEOTIDE SEQUENCE [LARGE SCALE GENOMIC DNA]</scope>
    <source>
        <strain evidence="2 3">22II14-10F7</strain>
    </source>
</reference>
<evidence type="ECO:0000313" key="2">
    <source>
        <dbReference type="EMBL" id="ORL44380.1"/>
    </source>
</evidence>
<organism evidence="2 3">
    <name type="scientific">Zunongwangia atlantica 22II14-10F7</name>
    <dbReference type="NCBI Taxonomy" id="1185767"/>
    <lineage>
        <taxon>Bacteria</taxon>
        <taxon>Pseudomonadati</taxon>
        <taxon>Bacteroidota</taxon>
        <taxon>Flavobacteriia</taxon>
        <taxon>Flavobacteriales</taxon>
        <taxon>Flavobacteriaceae</taxon>
        <taxon>Zunongwangia</taxon>
    </lineage>
</organism>
<dbReference type="RefSeq" id="WP_084842845.1">
    <property type="nucleotide sequence ID" value="NZ_ARYN01000016.1"/>
</dbReference>
<feature type="domain" description="DUF4268" evidence="1">
    <location>
        <begin position="10"/>
        <end position="136"/>
    </location>
</feature>
<dbReference type="STRING" id="1185767.IIF7_16722"/>
<evidence type="ECO:0000313" key="3">
    <source>
        <dbReference type="Proteomes" id="UP000192746"/>
    </source>
</evidence>
<accession>A0A1Y1T041</accession>
<gene>
    <name evidence="2" type="ORF">IIF7_16722</name>
</gene>
<sequence length="143" mass="17294">MFSREESKKIRQEFWTSFGQEYSRKWILYNTKVKEIQLKFTFAQKRAIVSLDIESDDIIIQAYYFEKLESLKTILKSEYLANIVFDAAYELPEGKTISRIYIELQDKVSINNKSDWPKVKHFFAENMHQMEMFWLEFKDFITS</sequence>
<dbReference type="InterPro" id="IPR025364">
    <property type="entry name" value="DUF4268"/>
</dbReference>
<name>A0A1Y1T041_9FLAO</name>
<dbReference type="Proteomes" id="UP000192746">
    <property type="component" value="Unassembled WGS sequence"/>
</dbReference>
<dbReference type="EMBL" id="ARYN01000016">
    <property type="protein sequence ID" value="ORL44380.1"/>
    <property type="molecule type" value="Genomic_DNA"/>
</dbReference>
<keyword evidence="3" id="KW-1185">Reference proteome</keyword>
<dbReference type="AlphaFoldDB" id="A0A1Y1T041"/>
<dbReference type="OrthoDB" id="1467516at2"/>
<protein>
    <recommendedName>
        <fullName evidence="1">DUF4268 domain-containing protein</fullName>
    </recommendedName>
</protein>
<dbReference type="Pfam" id="PF14088">
    <property type="entry name" value="DUF4268"/>
    <property type="match status" value="1"/>
</dbReference>
<proteinExistence type="predicted"/>
<evidence type="ECO:0000259" key="1">
    <source>
        <dbReference type="Pfam" id="PF14088"/>
    </source>
</evidence>
<comment type="caution">
    <text evidence="2">The sequence shown here is derived from an EMBL/GenBank/DDBJ whole genome shotgun (WGS) entry which is preliminary data.</text>
</comment>